<name>A0A512APN8_9SPHN</name>
<feature type="region of interest" description="Disordered" evidence="1">
    <location>
        <begin position="30"/>
        <end position="50"/>
    </location>
</feature>
<evidence type="ECO:0000313" key="3">
    <source>
        <dbReference type="Proteomes" id="UP000321464"/>
    </source>
</evidence>
<organism evidence="2 3">
    <name type="scientific">Novosphingobium sediminis</name>
    <dbReference type="NCBI Taxonomy" id="707214"/>
    <lineage>
        <taxon>Bacteria</taxon>
        <taxon>Pseudomonadati</taxon>
        <taxon>Pseudomonadota</taxon>
        <taxon>Alphaproteobacteria</taxon>
        <taxon>Sphingomonadales</taxon>
        <taxon>Sphingomonadaceae</taxon>
        <taxon>Novosphingobium</taxon>
    </lineage>
</organism>
<dbReference type="AlphaFoldDB" id="A0A512APN8"/>
<dbReference type="Proteomes" id="UP000321464">
    <property type="component" value="Unassembled WGS sequence"/>
</dbReference>
<protein>
    <submittedName>
        <fullName evidence="2">Uncharacterized protein</fullName>
    </submittedName>
</protein>
<dbReference type="EMBL" id="BJYR01000025">
    <property type="protein sequence ID" value="GEO01669.1"/>
    <property type="molecule type" value="Genomic_DNA"/>
</dbReference>
<proteinExistence type="predicted"/>
<reference evidence="2 3" key="1">
    <citation type="submission" date="2019-07" db="EMBL/GenBank/DDBJ databases">
        <title>Whole genome shotgun sequence of Novosphingobium sediminis NBRC 106119.</title>
        <authorList>
            <person name="Hosoyama A."/>
            <person name="Uohara A."/>
            <person name="Ohji S."/>
            <person name="Ichikawa N."/>
        </authorList>
    </citation>
    <scope>NUCLEOTIDE SEQUENCE [LARGE SCALE GENOMIC DNA]</scope>
    <source>
        <strain evidence="2 3">NBRC 106119</strain>
    </source>
</reference>
<evidence type="ECO:0000313" key="2">
    <source>
        <dbReference type="EMBL" id="GEO01669.1"/>
    </source>
</evidence>
<sequence>MSKRMTLFTAWCALLVVLSAVSSWFAWTPFSDEERPSSSSSGYYRGPTHK</sequence>
<accession>A0A512APN8</accession>
<keyword evidence="3" id="KW-1185">Reference proteome</keyword>
<gene>
    <name evidence="2" type="ORF">NSE01_35010</name>
</gene>
<comment type="caution">
    <text evidence="2">The sequence shown here is derived from an EMBL/GenBank/DDBJ whole genome shotgun (WGS) entry which is preliminary data.</text>
</comment>
<feature type="compositionally biased region" description="Low complexity" evidence="1">
    <location>
        <begin position="37"/>
        <end position="50"/>
    </location>
</feature>
<evidence type="ECO:0000256" key="1">
    <source>
        <dbReference type="SAM" id="MobiDB-lite"/>
    </source>
</evidence>